<sequence length="130" mass="14242">MISLVAETGRMKGTAMPGDSGAHIGRTGRVISLAGGNNARTIVEPGASKIKFGCHCTVRCLVICPRCEQGEMLEAHVKESGVQIFVCDECDAFWFSLMDIGVSPFRDLETYLEENSIAPFWESISVDERR</sequence>
<reference evidence="1" key="1">
    <citation type="submission" date="2023-12" db="EMBL/GenBank/DDBJ databases">
        <title>'Antibacterial potential of Stenotrophomonas maltophilia cystic fibrosis isolates' (manuscript under preparation).</title>
        <authorList>
            <person name="Crisan C.V."/>
            <person name="Pettis M."/>
            <person name="Goldberg J.B."/>
        </authorList>
    </citation>
    <scope>NUCLEOTIDE SEQUENCE</scope>
    <source>
        <strain evidence="1">CCV129</strain>
    </source>
</reference>
<dbReference type="RefSeq" id="WP_158230209.1">
    <property type="nucleotide sequence ID" value="NZ_JAKJQX010000003.1"/>
</dbReference>
<dbReference type="EMBL" id="JAXRVB010000003">
    <property type="protein sequence ID" value="MDZ5763665.1"/>
    <property type="molecule type" value="Genomic_DNA"/>
</dbReference>
<proteinExistence type="predicted"/>
<evidence type="ECO:0000313" key="1">
    <source>
        <dbReference type="EMBL" id="MDZ5763665.1"/>
    </source>
</evidence>
<dbReference type="AlphaFoldDB" id="A0AAJ2WJ17"/>
<organism evidence="1 2">
    <name type="scientific">Stenotrophomonas maltophilia</name>
    <name type="common">Pseudomonas maltophilia</name>
    <name type="synonym">Xanthomonas maltophilia</name>
    <dbReference type="NCBI Taxonomy" id="40324"/>
    <lineage>
        <taxon>Bacteria</taxon>
        <taxon>Pseudomonadati</taxon>
        <taxon>Pseudomonadota</taxon>
        <taxon>Gammaproteobacteria</taxon>
        <taxon>Lysobacterales</taxon>
        <taxon>Lysobacteraceae</taxon>
        <taxon>Stenotrophomonas</taxon>
        <taxon>Stenotrophomonas maltophilia group</taxon>
    </lineage>
</organism>
<evidence type="ECO:0000313" key="2">
    <source>
        <dbReference type="Proteomes" id="UP001288387"/>
    </source>
</evidence>
<name>A0AAJ2WJ17_STEMA</name>
<accession>A0AAJ2WJ17</accession>
<gene>
    <name evidence="1" type="ORF">U4I38_04165</name>
</gene>
<protein>
    <submittedName>
        <fullName evidence="1">Zf-TFIIB domain-containing protein</fullName>
    </submittedName>
</protein>
<comment type="caution">
    <text evidence="1">The sequence shown here is derived from an EMBL/GenBank/DDBJ whole genome shotgun (WGS) entry which is preliminary data.</text>
</comment>
<dbReference type="Proteomes" id="UP001288387">
    <property type="component" value="Unassembled WGS sequence"/>
</dbReference>